<evidence type="ECO:0000256" key="1">
    <source>
        <dbReference type="SAM" id="SignalP"/>
    </source>
</evidence>
<feature type="signal peptide" evidence="1">
    <location>
        <begin position="1"/>
        <end position="22"/>
    </location>
</feature>
<evidence type="ECO:0000313" key="4">
    <source>
        <dbReference type="Proteomes" id="UP001219525"/>
    </source>
</evidence>
<accession>A0AAD6UUW2</accession>
<feature type="domain" description="Membrane anchor Opy2 N-terminal" evidence="2">
    <location>
        <begin position="34"/>
        <end position="67"/>
    </location>
</feature>
<proteinExistence type="predicted"/>
<reference evidence="3" key="1">
    <citation type="submission" date="2023-03" db="EMBL/GenBank/DDBJ databases">
        <title>Massive genome expansion in bonnet fungi (Mycena s.s.) driven by repeated elements and novel gene families across ecological guilds.</title>
        <authorList>
            <consortium name="Lawrence Berkeley National Laboratory"/>
            <person name="Harder C.B."/>
            <person name="Miyauchi S."/>
            <person name="Viragh M."/>
            <person name="Kuo A."/>
            <person name="Thoen E."/>
            <person name="Andreopoulos B."/>
            <person name="Lu D."/>
            <person name="Skrede I."/>
            <person name="Drula E."/>
            <person name="Henrissat B."/>
            <person name="Morin E."/>
            <person name="Kohler A."/>
            <person name="Barry K."/>
            <person name="LaButti K."/>
            <person name="Morin E."/>
            <person name="Salamov A."/>
            <person name="Lipzen A."/>
            <person name="Mereny Z."/>
            <person name="Hegedus B."/>
            <person name="Baldrian P."/>
            <person name="Stursova M."/>
            <person name="Weitz H."/>
            <person name="Taylor A."/>
            <person name="Grigoriev I.V."/>
            <person name="Nagy L.G."/>
            <person name="Martin F."/>
            <person name="Kauserud H."/>
        </authorList>
    </citation>
    <scope>NUCLEOTIDE SEQUENCE</scope>
    <source>
        <strain evidence="3">9144</strain>
    </source>
</reference>
<name>A0AAD6UUW2_9AGAR</name>
<dbReference type="AlphaFoldDB" id="A0AAD6UUW2"/>
<comment type="caution">
    <text evidence="3">The sequence shown here is derived from an EMBL/GenBank/DDBJ whole genome shotgun (WGS) entry which is preliminary data.</text>
</comment>
<evidence type="ECO:0000259" key="2">
    <source>
        <dbReference type="Pfam" id="PF09463"/>
    </source>
</evidence>
<dbReference type="Proteomes" id="UP001219525">
    <property type="component" value="Unassembled WGS sequence"/>
</dbReference>
<gene>
    <name evidence="3" type="ORF">GGX14DRAFT_700771</name>
</gene>
<dbReference type="EMBL" id="JARJCW010000092">
    <property type="protein sequence ID" value="KAJ7195207.1"/>
    <property type="molecule type" value="Genomic_DNA"/>
</dbReference>
<organism evidence="3 4">
    <name type="scientific">Mycena pura</name>
    <dbReference type="NCBI Taxonomy" id="153505"/>
    <lineage>
        <taxon>Eukaryota</taxon>
        <taxon>Fungi</taxon>
        <taxon>Dikarya</taxon>
        <taxon>Basidiomycota</taxon>
        <taxon>Agaricomycotina</taxon>
        <taxon>Agaricomycetes</taxon>
        <taxon>Agaricomycetidae</taxon>
        <taxon>Agaricales</taxon>
        <taxon>Marasmiineae</taxon>
        <taxon>Mycenaceae</taxon>
        <taxon>Mycena</taxon>
    </lineage>
</organism>
<feature type="chain" id="PRO_5041948614" description="Membrane anchor Opy2 N-terminal domain-containing protein" evidence="1">
    <location>
        <begin position="23"/>
        <end position="117"/>
    </location>
</feature>
<feature type="domain" description="Membrane anchor Opy2 N-terminal" evidence="2">
    <location>
        <begin position="79"/>
        <end position="112"/>
    </location>
</feature>
<dbReference type="InterPro" id="IPR018571">
    <property type="entry name" value="Membrane_anchor_Opy2_N"/>
</dbReference>
<keyword evidence="4" id="KW-1185">Reference proteome</keyword>
<protein>
    <recommendedName>
        <fullName evidence="2">Membrane anchor Opy2 N-terminal domain-containing protein</fullName>
    </recommendedName>
</protein>
<sequence>MFKLFSFPSLLLASLAVGAVLSTPLDAAPRDEQCVACPKNFPVCDCADGQECVIIAETCEECAHAICVPPATPAAQADCVFCTQQIPECNCEEGQKCVIIGQTCNTCAHAICVPPTL</sequence>
<evidence type="ECO:0000313" key="3">
    <source>
        <dbReference type="EMBL" id="KAJ7195207.1"/>
    </source>
</evidence>
<keyword evidence="1" id="KW-0732">Signal</keyword>
<dbReference type="Pfam" id="PF09463">
    <property type="entry name" value="Opy2"/>
    <property type="match status" value="2"/>
</dbReference>